<dbReference type="Proteomes" id="UP000798046">
    <property type="component" value="Unassembled WGS sequence"/>
</dbReference>
<organism evidence="2 3">
    <name type="scientific">Oryzomonas sagensis</name>
    <dbReference type="NCBI Taxonomy" id="2603857"/>
    <lineage>
        <taxon>Bacteria</taxon>
        <taxon>Pseudomonadati</taxon>
        <taxon>Thermodesulfobacteriota</taxon>
        <taxon>Desulfuromonadia</taxon>
        <taxon>Geobacterales</taxon>
        <taxon>Geobacteraceae</taxon>
        <taxon>Oryzomonas</taxon>
    </lineage>
</organism>
<keyword evidence="3" id="KW-1185">Reference proteome</keyword>
<protein>
    <submittedName>
        <fullName evidence="2">Metallophosphoesterase</fullName>
    </submittedName>
</protein>
<dbReference type="InterPro" id="IPR004843">
    <property type="entry name" value="Calcineurin-like_PHP"/>
</dbReference>
<dbReference type="EMBL" id="VZRA01000004">
    <property type="protein sequence ID" value="KAB0669037.1"/>
    <property type="molecule type" value="Genomic_DNA"/>
</dbReference>
<dbReference type="Pfam" id="PF00149">
    <property type="entry name" value="Metallophos"/>
    <property type="match status" value="1"/>
</dbReference>
<accession>A0ABQ6TL87</accession>
<reference evidence="2 3" key="1">
    <citation type="journal article" date="2020" name="Microorganisms">
        <title>Description of Three Novel Members in the Family Geobacteraceae, Oryzomonas japonicum gen. nov., sp. nov., Oryzomonas sagensis sp. nov., and Oryzomonas ruber sp. nov.</title>
        <authorList>
            <person name="Xu Z."/>
            <person name="Masuda Y."/>
            <person name="Hayakawa C."/>
            <person name="Ushijima N."/>
            <person name="Kawano K."/>
            <person name="Shiratori Y."/>
            <person name="Senoo K."/>
            <person name="Itoh H."/>
        </authorList>
    </citation>
    <scope>NUCLEOTIDE SEQUENCE [LARGE SCALE GENOMIC DNA]</scope>
    <source>
        <strain evidence="2 3">Red100</strain>
    </source>
</reference>
<dbReference type="RefSeq" id="WP_151157668.1">
    <property type="nucleotide sequence ID" value="NZ_VZRA01000004.1"/>
</dbReference>
<sequence length="271" mass="30692">MAIVVGDIHGDLAMTRAFLSYKPEAEHVSLGDIVDSRDPLTPFDEELACLDLLLDSDCVLVWGNHDLAYTPERPWGDFTRHGRINDPEVQAWIDDNQYLASIFEKNRELYCRDIFESRYHLARQKDQVKAAHAAGGWLCTHAGVSTALTAALPSAPWGSADPSAIASWICEEFEREFATKARPWHESLAHYGKGPLFCRDWTRGGEDSFGGIFWYDPQWEPSHPPDPRFKQIFGHTKVAGPMRKGNHVNIHIEDGWWVFDTETEGFVRLGP</sequence>
<evidence type="ECO:0000313" key="2">
    <source>
        <dbReference type="EMBL" id="KAB0669037.1"/>
    </source>
</evidence>
<evidence type="ECO:0000259" key="1">
    <source>
        <dbReference type="Pfam" id="PF00149"/>
    </source>
</evidence>
<comment type="caution">
    <text evidence="2">The sequence shown here is derived from an EMBL/GenBank/DDBJ whole genome shotgun (WGS) entry which is preliminary data.</text>
</comment>
<dbReference type="CDD" id="cd00838">
    <property type="entry name" value="MPP_superfamily"/>
    <property type="match status" value="1"/>
</dbReference>
<dbReference type="InterPro" id="IPR029052">
    <property type="entry name" value="Metallo-depent_PP-like"/>
</dbReference>
<proteinExistence type="predicted"/>
<dbReference type="SUPFAM" id="SSF56300">
    <property type="entry name" value="Metallo-dependent phosphatases"/>
    <property type="match status" value="1"/>
</dbReference>
<feature type="domain" description="Calcineurin-like phosphoesterase" evidence="1">
    <location>
        <begin position="3"/>
        <end position="194"/>
    </location>
</feature>
<gene>
    <name evidence="2" type="ORF">F6V30_14470</name>
</gene>
<evidence type="ECO:0000313" key="3">
    <source>
        <dbReference type="Proteomes" id="UP000798046"/>
    </source>
</evidence>
<name>A0ABQ6TL87_9BACT</name>
<dbReference type="Gene3D" id="3.60.21.10">
    <property type="match status" value="1"/>
</dbReference>